<dbReference type="HOGENOM" id="CLU_152414_0_1_10"/>
<keyword evidence="3" id="KW-1185">Reference proteome</keyword>
<evidence type="ECO:0000313" key="2">
    <source>
        <dbReference type="EMBL" id="AFD08097.1"/>
    </source>
</evidence>
<reference evidence="2" key="1">
    <citation type="submission" date="2012-02" db="EMBL/GenBank/DDBJ databases">
        <title>The complete genome of Solitalea canadensis DSM 3403.</title>
        <authorList>
            <consortium name="US DOE Joint Genome Institute (JGI-PGF)"/>
            <person name="Lucas S."/>
            <person name="Copeland A."/>
            <person name="Lapidus A."/>
            <person name="Glavina del Rio T."/>
            <person name="Dalin E."/>
            <person name="Tice H."/>
            <person name="Bruce D."/>
            <person name="Goodwin L."/>
            <person name="Pitluck S."/>
            <person name="Peters L."/>
            <person name="Ovchinnikova G."/>
            <person name="Lu M."/>
            <person name="Kyrpides N."/>
            <person name="Mavromatis K."/>
            <person name="Ivanova N."/>
            <person name="Brettin T."/>
            <person name="Detter J.C."/>
            <person name="Han C."/>
            <person name="Larimer F."/>
            <person name="Land M."/>
            <person name="Hauser L."/>
            <person name="Markowitz V."/>
            <person name="Cheng J.-F."/>
            <person name="Hugenholtz P."/>
            <person name="Woyke T."/>
            <person name="Wu D."/>
            <person name="Spring S."/>
            <person name="Schroeder M."/>
            <person name="Kopitz M."/>
            <person name="Brambilla E."/>
            <person name="Klenk H.-P."/>
            <person name="Eisen J.A."/>
        </authorList>
    </citation>
    <scope>NUCLEOTIDE SEQUENCE</scope>
    <source>
        <strain evidence="2">DSM 3403</strain>
    </source>
</reference>
<dbReference type="Gene3D" id="3.40.1580.10">
    <property type="entry name" value="SMI1/KNR4-like"/>
    <property type="match status" value="1"/>
</dbReference>
<organism evidence="2 3">
    <name type="scientific">Solitalea canadensis (strain ATCC 29591 / DSM 3403 / JCM 21819 / LMG 8368 / NBRC 15130 / NCIMB 12057 / USAM 9D)</name>
    <name type="common">Flexibacter canadensis</name>
    <dbReference type="NCBI Taxonomy" id="929556"/>
    <lineage>
        <taxon>Bacteria</taxon>
        <taxon>Pseudomonadati</taxon>
        <taxon>Bacteroidota</taxon>
        <taxon>Sphingobacteriia</taxon>
        <taxon>Sphingobacteriales</taxon>
        <taxon>Sphingobacteriaceae</taxon>
        <taxon>Solitalea</taxon>
    </lineage>
</organism>
<dbReference type="InterPro" id="IPR018958">
    <property type="entry name" value="Knr4/Smi1-like_dom"/>
</dbReference>
<dbReference type="eggNOG" id="ENOG5031698">
    <property type="taxonomic scope" value="Bacteria"/>
</dbReference>
<name>H8KWH9_SOLCM</name>
<evidence type="ECO:0000259" key="1">
    <source>
        <dbReference type="Pfam" id="PF09346"/>
    </source>
</evidence>
<protein>
    <recommendedName>
        <fullName evidence="1">Knr4/Smi1-like domain-containing protein</fullName>
    </recommendedName>
</protein>
<evidence type="ECO:0000313" key="3">
    <source>
        <dbReference type="Proteomes" id="UP000007590"/>
    </source>
</evidence>
<dbReference type="EMBL" id="CP003349">
    <property type="protein sequence ID" value="AFD08097.1"/>
    <property type="molecule type" value="Genomic_DNA"/>
</dbReference>
<dbReference type="RefSeq" id="WP_014681323.1">
    <property type="nucleotide sequence ID" value="NC_017770.1"/>
</dbReference>
<accession>H8KWH9</accession>
<gene>
    <name evidence="2" type="ordered locus">Solca_3081</name>
</gene>
<dbReference type="InterPro" id="IPR037883">
    <property type="entry name" value="Knr4/Smi1-like_sf"/>
</dbReference>
<dbReference type="STRING" id="929556.Solca_3081"/>
<proteinExistence type="predicted"/>
<dbReference type="AlphaFoldDB" id="H8KWH9"/>
<sequence>MNEKINFYLNDIEKNEHRASDELIKTVQDQLDFVQPNDYIDLMKAFDGGEGEIGENSWLCLFPIEELIEINEDYKILMEQIPDYYLFGKDSADTGFAFHKQELTYIHLALGQILIQIQLNSVGTI</sequence>
<feature type="domain" description="Knr4/Smi1-like" evidence="1">
    <location>
        <begin position="19"/>
        <end position="98"/>
    </location>
</feature>
<dbReference type="Proteomes" id="UP000007590">
    <property type="component" value="Chromosome"/>
</dbReference>
<dbReference type="OrthoDB" id="9795554at2"/>
<dbReference type="SUPFAM" id="SSF160631">
    <property type="entry name" value="SMI1/KNR4-like"/>
    <property type="match status" value="1"/>
</dbReference>
<dbReference type="Pfam" id="PF09346">
    <property type="entry name" value="SMI1_KNR4"/>
    <property type="match status" value="1"/>
</dbReference>
<dbReference type="KEGG" id="scn:Solca_3081"/>